<feature type="transmembrane region" description="Helical" evidence="1">
    <location>
        <begin position="83"/>
        <end position="101"/>
    </location>
</feature>
<protein>
    <submittedName>
        <fullName evidence="2">Uncharacterized protein</fullName>
    </submittedName>
</protein>
<comment type="caution">
    <text evidence="2">The sequence shown here is derived from an EMBL/GenBank/DDBJ whole genome shotgun (WGS) entry which is preliminary data.</text>
</comment>
<keyword evidence="1" id="KW-0472">Membrane</keyword>
<gene>
    <name evidence="2" type="ORF">CRHIZ90672A_00009808</name>
</gene>
<keyword evidence="1" id="KW-0812">Transmembrane</keyword>
<evidence type="ECO:0000313" key="3">
    <source>
        <dbReference type="Proteomes" id="UP000696573"/>
    </source>
</evidence>
<proteinExistence type="predicted"/>
<evidence type="ECO:0000313" key="2">
    <source>
        <dbReference type="EMBL" id="CAH0031312.1"/>
    </source>
</evidence>
<dbReference type="AlphaFoldDB" id="A0A9N9VU94"/>
<organism evidence="2 3">
    <name type="scientific">Clonostachys rhizophaga</name>
    <dbReference type="NCBI Taxonomy" id="160324"/>
    <lineage>
        <taxon>Eukaryota</taxon>
        <taxon>Fungi</taxon>
        <taxon>Dikarya</taxon>
        <taxon>Ascomycota</taxon>
        <taxon>Pezizomycotina</taxon>
        <taxon>Sordariomycetes</taxon>
        <taxon>Hypocreomycetidae</taxon>
        <taxon>Hypocreales</taxon>
        <taxon>Bionectriaceae</taxon>
        <taxon>Clonostachys</taxon>
    </lineage>
</organism>
<keyword evidence="1" id="KW-1133">Transmembrane helix</keyword>
<name>A0A9N9VU94_9HYPO</name>
<sequence>MYRFHGSDSILLPLSAPRTIRFPNTLDLRARPEGQICRASGLERLTGHYRAQRRQDMLALKIMSWTDDITIGRLCWNFFKSFAVCYGYIWYLLLHTTVYAYPFE</sequence>
<accession>A0A9N9VU94</accession>
<evidence type="ECO:0000256" key="1">
    <source>
        <dbReference type="SAM" id="Phobius"/>
    </source>
</evidence>
<dbReference type="Proteomes" id="UP000696573">
    <property type="component" value="Unassembled WGS sequence"/>
</dbReference>
<reference evidence="2" key="1">
    <citation type="submission" date="2021-10" db="EMBL/GenBank/DDBJ databases">
        <authorList>
            <person name="Piombo E."/>
        </authorList>
    </citation>
    <scope>NUCLEOTIDE SEQUENCE</scope>
</reference>
<keyword evidence="3" id="KW-1185">Reference proteome</keyword>
<dbReference type="EMBL" id="CABFNQ020000741">
    <property type="protein sequence ID" value="CAH0031312.1"/>
    <property type="molecule type" value="Genomic_DNA"/>
</dbReference>